<evidence type="ECO:0000256" key="5">
    <source>
        <dbReference type="ARBA" id="ARBA00023242"/>
    </source>
</evidence>
<dbReference type="GO" id="GO:0005634">
    <property type="term" value="C:nucleus"/>
    <property type="evidence" value="ECO:0007669"/>
    <property type="project" value="UniProtKB-SubCell"/>
</dbReference>
<evidence type="ECO:0000256" key="2">
    <source>
        <dbReference type="ARBA" id="ARBA00023015"/>
    </source>
</evidence>
<keyword evidence="2" id="KW-0805">Transcription regulation</keyword>
<name>A0AAJ0FYE9_9HYPO</name>
<dbReference type="EMBL" id="JASWJB010000206">
    <property type="protein sequence ID" value="KAK2593550.1"/>
    <property type="molecule type" value="Genomic_DNA"/>
</dbReference>
<protein>
    <submittedName>
        <fullName evidence="7">Uncharacterized protein</fullName>
    </submittedName>
</protein>
<dbReference type="PANTHER" id="PTHR31845:SF10">
    <property type="entry name" value="ZN(II)2CYS6 TRANSCRIPTION FACTOR (EUROFUNG)"/>
    <property type="match status" value="1"/>
</dbReference>
<gene>
    <name evidence="7" type="ORF">QQS21_008725</name>
</gene>
<dbReference type="InterPro" id="IPR051089">
    <property type="entry name" value="prtT"/>
</dbReference>
<dbReference type="GO" id="GO:0000981">
    <property type="term" value="F:DNA-binding transcription factor activity, RNA polymerase II-specific"/>
    <property type="evidence" value="ECO:0007669"/>
    <property type="project" value="TreeGrafter"/>
</dbReference>
<keyword evidence="5" id="KW-0539">Nucleus</keyword>
<accession>A0AAJ0FYE9</accession>
<comment type="caution">
    <text evidence="7">The sequence shown here is derived from an EMBL/GenBank/DDBJ whole genome shotgun (WGS) entry which is preliminary data.</text>
</comment>
<evidence type="ECO:0000256" key="6">
    <source>
        <dbReference type="SAM" id="MobiDB-lite"/>
    </source>
</evidence>
<comment type="subcellular location">
    <subcellularLocation>
        <location evidence="1">Nucleus</location>
    </subcellularLocation>
</comment>
<organism evidence="7 8">
    <name type="scientific">Conoideocrella luteorostrata</name>
    <dbReference type="NCBI Taxonomy" id="1105319"/>
    <lineage>
        <taxon>Eukaryota</taxon>
        <taxon>Fungi</taxon>
        <taxon>Dikarya</taxon>
        <taxon>Ascomycota</taxon>
        <taxon>Pezizomycotina</taxon>
        <taxon>Sordariomycetes</taxon>
        <taxon>Hypocreomycetidae</taxon>
        <taxon>Hypocreales</taxon>
        <taxon>Clavicipitaceae</taxon>
        <taxon>Conoideocrella</taxon>
    </lineage>
</organism>
<keyword evidence="8" id="KW-1185">Reference proteome</keyword>
<evidence type="ECO:0000256" key="1">
    <source>
        <dbReference type="ARBA" id="ARBA00004123"/>
    </source>
</evidence>
<evidence type="ECO:0000256" key="3">
    <source>
        <dbReference type="ARBA" id="ARBA00023125"/>
    </source>
</evidence>
<dbReference type="Proteomes" id="UP001251528">
    <property type="component" value="Unassembled WGS sequence"/>
</dbReference>
<evidence type="ECO:0000256" key="4">
    <source>
        <dbReference type="ARBA" id="ARBA00023163"/>
    </source>
</evidence>
<dbReference type="GO" id="GO:0000976">
    <property type="term" value="F:transcription cis-regulatory region binding"/>
    <property type="evidence" value="ECO:0007669"/>
    <property type="project" value="TreeGrafter"/>
</dbReference>
<keyword evidence="4" id="KW-0804">Transcription</keyword>
<evidence type="ECO:0000313" key="8">
    <source>
        <dbReference type="Proteomes" id="UP001251528"/>
    </source>
</evidence>
<sequence>MPALQWPGSFVRSHNIFVGGKLQRRRSLVHHPPCIFNAPATKRKRRRNETRILELEKKLEEVRQSVSMSHSIGQQASTASGVSTSTTPTSFDEIIGLLPPGAAPTWLRAPVSREEVEQVSFPQDPVTRGLVQLSTASELCVKFCEELLPRYPLVLPPSPLSLPVLRQHHPALFRAILATASSSYSPDHWRLLFGDAERYVVEQATITGKKSLDLAQAAIVLATWSYPPDRFEDLNFSQFANIAANIVIDLRSSGDERYHIPAEHNCTQTEVDLEAARTFLASYFLCSR</sequence>
<dbReference type="AlphaFoldDB" id="A0AAJ0FYE9"/>
<keyword evidence="3" id="KW-0238">DNA-binding</keyword>
<feature type="compositionally biased region" description="Polar residues" evidence="6">
    <location>
        <begin position="66"/>
        <end position="76"/>
    </location>
</feature>
<proteinExistence type="predicted"/>
<reference evidence="7" key="1">
    <citation type="submission" date="2023-06" db="EMBL/GenBank/DDBJ databases">
        <title>Conoideocrella luteorostrata (Hypocreales: Clavicipitaceae), a potential biocontrol fungus for elongate hemlock scale in United States Christmas tree production areas.</title>
        <authorList>
            <person name="Barrett H."/>
            <person name="Lovett B."/>
            <person name="Macias A.M."/>
            <person name="Stajich J.E."/>
            <person name="Kasson M.T."/>
        </authorList>
    </citation>
    <scope>NUCLEOTIDE SEQUENCE</scope>
    <source>
        <strain evidence="7">ARSEF 14590</strain>
    </source>
</reference>
<feature type="region of interest" description="Disordered" evidence="6">
    <location>
        <begin position="66"/>
        <end position="85"/>
    </location>
</feature>
<evidence type="ECO:0000313" key="7">
    <source>
        <dbReference type="EMBL" id="KAK2593550.1"/>
    </source>
</evidence>
<dbReference type="PANTHER" id="PTHR31845">
    <property type="entry name" value="FINGER DOMAIN PROTEIN, PUTATIVE-RELATED"/>
    <property type="match status" value="1"/>
</dbReference>